<gene>
    <name evidence="4" type="ORF">ACIQFM_28040</name>
</gene>
<dbReference type="SUPFAM" id="SSF82153">
    <property type="entry name" value="FAS1 domain"/>
    <property type="match status" value="1"/>
</dbReference>
<organism evidence="4 5">
    <name type="scientific">Streptomyces ardesiacus</name>
    <dbReference type="NCBI Taxonomy" id="285564"/>
    <lineage>
        <taxon>Bacteria</taxon>
        <taxon>Bacillati</taxon>
        <taxon>Actinomycetota</taxon>
        <taxon>Actinomycetes</taxon>
        <taxon>Kitasatosporales</taxon>
        <taxon>Streptomycetaceae</taxon>
        <taxon>Streptomyces</taxon>
    </lineage>
</organism>
<dbReference type="SMART" id="SM00554">
    <property type="entry name" value="FAS1"/>
    <property type="match status" value="1"/>
</dbReference>
<evidence type="ECO:0000256" key="2">
    <source>
        <dbReference type="SAM" id="SignalP"/>
    </source>
</evidence>
<evidence type="ECO:0000256" key="1">
    <source>
        <dbReference type="SAM" id="MobiDB-lite"/>
    </source>
</evidence>
<dbReference type="RefSeq" id="WP_053663226.1">
    <property type="nucleotide sequence ID" value="NZ_BBOK01000004.1"/>
</dbReference>
<dbReference type="InterPro" id="IPR036378">
    <property type="entry name" value="FAS1_dom_sf"/>
</dbReference>
<dbReference type="InterPro" id="IPR000782">
    <property type="entry name" value="FAS1_domain"/>
</dbReference>
<keyword evidence="5" id="KW-1185">Reference proteome</keyword>
<evidence type="ECO:0000313" key="4">
    <source>
        <dbReference type="EMBL" id="MFJ6040101.1"/>
    </source>
</evidence>
<evidence type="ECO:0000313" key="5">
    <source>
        <dbReference type="Proteomes" id="UP001617907"/>
    </source>
</evidence>
<feature type="signal peptide" evidence="2">
    <location>
        <begin position="1"/>
        <end position="32"/>
    </location>
</feature>
<feature type="chain" id="PRO_5045262961" evidence="2">
    <location>
        <begin position="33"/>
        <end position="223"/>
    </location>
</feature>
<sequence>MQSVRIRTAAFTVAAALSLPLTLGISASQASASDASPTATGTASPSPSPSPGNQSFGPDCSMLPQSGNGSAAQMAHENVATAVENNPNLSMLADAIKKTDLASTLKGLKGSTVFAPTNDAFDKLGAAKRDALLNDKAQLKKVLTYHVVEHKKITKSQLPHGTFTTLEGSTLTTSGSGDSFKVNGSVPITCGNIPTKNATVYIVDGVLLPPTATPSTPSTPSPS</sequence>
<comment type="caution">
    <text evidence="4">The sequence shown here is derived from an EMBL/GenBank/DDBJ whole genome shotgun (WGS) entry which is preliminary data.</text>
</comment>
<dbReference type="PROSITE" id="PS50213">
    <property type="entry name" value="FAS1"/>
    <property type="match status" value="1"/>
</dbReference>
<feature type="region of interest" description="Disordered" evidence="1">
    <location>
        <begin position="32"/>
        <end position="74"/>
    </location>
</feature>
<evidence type="ECO:0000259" key="3">
    <source>
        <dbReference type="PROSITE" id="PS50213"/>
    </source>
</evidence>
<protein>
    <submittedName>
        <fullName evidence="4">Fasciclin domain-containing protein</fullName>
    </submittedName>
</protein>
<keyword evidence="2" id="KW-0732">Signal</keyword>
<dbReference type="InterPro" id="IPR050904">
    <property type="entry name" value="Adhesion/Biosynth-related"/>
</dbReference>
<dbReference type="Proteomes" id="UP001617907">
    <property type="component" value="Unassembled WGS sequence"/>
</dbReference>
<feature type="compositionally biased region" description="Low complexity" evidence="1">
    <location>
        <begin position="32"/>
        <end position="58"/>
    </location>
</feature>
<accession>A0ABW8HH68</accession>
<dbReference type="PANTHER" id="PTHR10900">
    <property type="entry name" value="PERIOSTIN-RELATED"/>
    <property type="match status" value="1"/>
</dbReference>
<dbReference type="PANTHER" id="PTHR10900:SF77">
    <property type="entry name" value="FI19380P1"/>
    <property type="match status" value="1"/>
</dbReference>
<proteinExistence type="predicted"/>
<dbReference type="EMBL" id="JBIVPC010000017">
    <property type="protein sequence ID" value="MFJ6040101.1"/>
    <property type="molecule type" value="Genomic_DNA"/>
</dbReference>
<name>A0ABW8HH68_9ACTN</name>
<dbReference type="Pfam" id="PF02469">
    <property type="entry name" value="Fasciclin"/>
    <property type="match status" value="1"/>
</dbReference>
<reference evidence="4 5" key="1">
    <citation type="submission" date="2024-10" db="EMBL/GenBank/DDBJ databases">
        <title>The Natural Products Discovery Center: Release of the First 8490 Sequenced Strains for Exploring Actinobacteria Biosynthetic Diversity.</title>
        <authorList>
            <person name="Kalkreuter E."/>
            <person name="Kautsar S.A."/>
            <person name="Yang D."/>
            <person name="Bader C.D."/>
            <person name="Teijaro C.N."/>
            <person name="Fluegel L."/>
            <person name="Davis C.M."/>
            <person name="Simpson J.R."/>
            <person name="Lauterbach L."/>
            <person name="Steele A.D."/>
            <person name="Gui C."/>
            <person name="Meng S."/>
            <person name="Li G."/>
            <person name="Viehrig K."/>
            <person name="Ye F."/>
            <person name="Su P."/>
            <person name="Kiefer A.F."/>
            <person name="Nichols A."/>
            <person name="Cepeda A.J."/>
            <person name="Yan W."/>
            <person name="Fan B."/>
            <person name="Jiang Y."/>
            <person name="Adhikari A."/>
            <person name="Zheng C.-J."/>
            <person name="Schuster L."/>
            <person name="Cowan T.M."/>
            <person name="Smanski M.J."/>
            <person name="Chevrette M.G."/>
            <person name="De Carvalho L.P.S."/>
            <person name="Shen B."/>
        </authorList>
    </citation>
    <scope>NUCLEOTIDE SEQUENCE [LARGE SCALE GENOMIC DNA]</scope>
    <source>
        <strain evidence="4 5">NPDC093086</strain>
    </source>
</reference>
<feature type="domain" description="FAS1" evidence="3">
    <location>
        <begin position="76"/>
        <end position="207"/>
    </location>
</feature>
<dbReference type="Gene3D" id="2.30.180.10">
    <property type="entry name" value="FAS1 domain"/>
    <property type="match status" value="1"/>
</dbReference>